<organism evidence="1 2">
    <name type="scientific">Zymoseptoria tritici (strain ST99CH_3D7)</name>
    <dbReference type="NCBI Taxonomy" id="1276538"/>
    <lineage>
        <taxon>Eukaryota</taxon>
        <taxon>Fungi</taxon>
        <taxon>Dikarya</taxon>
        <taxon>Ascomycota</taxon>
        <taxon>Pezizomycotina</taxon>
        <taxon>Dothideomycetes</taxon>
        <taxon>Dothideomycetidae</taxon>
        <taxon>Mycosphaerellales</taxon>
        <taxon>Mycosphaerellaceae</taxon>
        <taxon>Zymoseptoria</taxon>
    </lineage>
</organism>
<evidence type="ECO:0000313" key="2">
    <source>
        <dbReference type="Proteomes" id="UP000215127"/>
    </source>
</evidence>
<proteinExistence type="predicted"/>
<dbReference type="EMBL" id="LT853696">
    <property type="protein sequence ID" value="SMQ51361.1"/>
    <property type="molecule type" value="Genomic_DNA"/>
</dbReference>
<dbReference type="AlphaFoldDB" id="A0A1X7RVZ4"/>
<evidence type="ECO:0000313" key="1">
    <source>
        <dbReference type="EMBL" id="SMQ51361.1"/>
    </source>
</evidence>
<keyword evidence="2" id="KW-1185">Reference proteome</keyword>
<dbReference type="Proteomes" id="UP000215127">
    <property type="component" value="Chromosome 5"/>
</dbReference>
<reference evidence="1 2" key="1">
    <citation type="submission" date="2016-06" db="EMBL/GenBank/DDBJ databases">
        <authorList>
            <person name="Kjaerup R.B."/>
            <person name="Dalgaard T.S."/>
            <person name="Juul-Madsen H.R."/>
        </authorList>
    </citation>
    <scope>NUCLEOTIDE SEQUENCE [LARGE SCALE GENOMIC DNA]</scope>
</reference>
<gene>
    <name evidence="1" type="ORF">ZT3D7_G6514</name>
</gene>
<protein>
    <submittedName>
        <fullName evidence="1">Uncharacterized protein</fullName>
    </submittedName>
</protein>
<accession>A0A1X7RVZ4</accession>
<sequence length="288" mass="33572">MASESAQLSELVLRIGDNYYSWRHKIFKVVMSKFRSIHPNQSFQHLFTELRRSEEGFRQRSTKAAIIIHNHVSIEILERVPNDDRMDAPRLLACLESRCKTYEFMKHTTEIRSLIYSFLPAFPAEKTIIRAANMLYLGPEKHDRLKGRRNVMPAVAQVCTIMRIETSRAIFRNRVFSFQFGRAAPAHLIHSTFKTWISQVAQHRYHHIQGYCLHFGFNRHPINFTLTADADNKIHLENMKPNRHHPGRNVFSARLNKQVLQANKKSAATGGEALRQMILDNAEMWTTY</sequence>
<name>A0A1X7RVZ4_ZYMT9</name>